<reference evidence="1 2" key="3">
    <citation type="journal article" date="2015" name="Genome Announc.">
        <title>Draft Genome Sequence of the Archiascomycetous Yeast Saitoella complicata.</title>
        <authorList>
            <person name="Yamauchi K."/>
            <person name="Kondo S."/>
            <person name="Hamamoto M."/>
            <person name="Takahashi Y."/>
            <person name="Ogura Y."/>
            <person name="Hayashi T."/>
            <person name="Nishida H."/>
        </authorList>
    </citation>
    <scope>NUCLEOTIDE SEQUENCE [LARGE SCALE GENOMIC DNA]</scope>
    <source>
        <strain evidence="1 2">NRRL Y-17804</strain>
    </source>
</reference>
<reference evidence="1 2" key="1">
    <citation type="journal article" date="2011" name="J. Gen. Appl. Microbiol.">
        <title>Draft genome sequencing of the enigmatic yeast Saitoella complicata.</title>
        <authorList>
            <person name="Nishida H."/>
            <person name="Hamamoto M."/>
            <person name="Sugiyama J."/>
        </authorList>
    </citation>
    <scope>NUCLEOTIDE SEQUENCE [LARGE SCALE GENOMIC DNA]</scope>
    <source>
        <strain evidence="1 2">NRRL Y-17804</strain>
    </source>
</reference>
<comment type="caution">
    <text evidence="1">The sequence shown here is derived from an EMBL/GenBank/DDBJ whole genome shotgun (WGS) entry which is preliminary data.</text>
</comment>
<evidence type="ECO:0000313" key="2">
    <source>
        <dbReference type="Proteomes" id="UP000033140"/>
    </source>
</evidence>
<dbReference type="AlphaFoldDB" id="A0A0E9N954"/>
<keyword evidence="2" id="KW-1185">Reference proteome</keyword>
<reference evidence="1 2" key="2">
    <citation type="journal article" date="2014" name="J. Gen. Appl. Microbiol.">
        <title>The early diverging ascomycetous budding yeast Saitoella complicata has three histone deacetylases belonging to the Clr6, Hos2, and Rpd3 lineages.</title>
        <authorList>
            <person name="Nishida H."/>
            <person name="Matsumoto T."/>
            <person name="Kondo S."/>
            <person name="Hamamoto M."/>
            <person name="Yoshikawa H."/>
        </authorList>
    </citation>
    <scope>NUCLEOTIDE SEQUENCE [LARGE SCALE GENOMIC DNA]</scope>
    <source>
        <strain evidence="1 2">NRRL Y-17804</strain>
    </source>
</reference>
<organism evidence="1 2">
    <name type="scientific">Saitoella complicata (strain BCRC 22490 / CBS 7301 / JCM 7358 / NBRC 10748 / NRRL Y-17804)</name>
    <dbReference type="NCBI Taxonomy" id="698492"/>
    <lineage>
        <taxon>Eukaryota</taxon>
        <taxon>Fungi</taxon>
        <taxon>Dikarya</taxon>
        <taxon>Ascomycota</taxon>
        <taxon>Taphrinomycotina</taxon>
        <taxon>Taphrinomycotina incertae sedis</taxon>
        <taxon>Saitoella</taxon>
    </lineage>
</organism>
<dbReference type="EMBL" id="BACD03000003">
    <property type="protein sequence ID" value="GAO46402.1"/>
    <property type="molecule type" value="Genomic_DNA"/>
</dbReference>
<proteinExistence type="predicted"/>
<accession>A0A0E9N954</accession>
<protein>
    <submittedName>
        <fullName evidence="1">Uncharacterized protein</fullName>
    </submittedName>
</protein>
<evidence type="ECO:0000313" key="1">
    <source>
        <dbReference type="EMBL" id="GAO46402.1"/>
    </source>
</evidence>
<name>A0A0E9N954_SAICN</name>
<sequence length="186" mass="21354">MLRAQVTQKTALVVEAKRSWMPEASSLTTSCQHDQIRAHLQPQTQARLHPRQILSHCTPGPQFGCHVWGEQGEVTKIFQKRRPPDSLPVMLWVPAPISRDILHCQGQVYADTSRRSLSSKWDRDRDDVTLTEDVYTSKIRPQPRLTPKTYQGGRGWPTNEIPKRFRNLPELVREGGREPPLYSNPD</sequence>
<gene>
    <name evidence="1" type="ORF">G7K_0633-t1</name>
</gene>
<dbReference type="Proteomes" id="UP000033140">
    <property type="component" value="Unassembled WGS sequence"/>
</dbReference>